<accession>A0ABV4UGX6</accession>
<dbReference type="EMBL" id="JBEUWX010000002">
    <property type="protein sequence ID" value="MFA9950611.1"/>
    <property type="molecule type" value="Genomic_DNA"/>
</dbReference>
<dbReference type="RefSeq" id="WP_418891655.1">
    <property type="nucleotide sequence ID" value="NZ_JBEUWX010000002.1"/>
</dbReference>
<evidence type="ECO:0000313" key="2">
    <source>
        <dbReference type="Proteomes" id="UP001574673"/>
    </source>
</evidence>
<name>A0ABV4UGX6_9RHOO</name>
<reference evidence="2" key="1">
    <citation type="submission" date="2024-06" db="EMBL/GenBank/DDBJ databases">
        <title>Radixoralia hellwigii gen. nov., sp nov., isolated from a root canal in the human oral cavity.</title>
        <authorList>
            <person name="Bartsch S."/>
            <person name="Wittmer A."/>
            <person name="Schulz A.-K."/>
            <person name="Neumann-Schaal M."/>
            <person name="Wolf J."/>
            <person name="Gronow S."/>
            <person name="Tennert C."/>
            <person name="Haecker G."/>
            <person name="Cieplik F."/>
            <person name="Al-Ahmad A."/>
        </authorList>
    </citation>
    <scope>NUCLEOTIDE SEQUENCE [LARGE SCALE GENOMIC DNA]</scope>
    <source>
        <strain evidence="2">Wk13</strain>
    </source>
</reference>
<sequence length="86" mass="9632">MGHDEWQENKKEIAAGRGRKAECSKWLGRYGRSVKNALSVKARKGVPQAIRQNMPTLQEKSGSSNIAFWSKRRFFRAVEPGVIGSA</sequence>
<dbReference type="Proteomes" id="UP001574673">
    <property type="component" value="Unassembled WGS sequence"/>
</dbReference>
<organism evidence="1 2">
    <name type="scientific">Dentiradicibacter hellwigii</name>
    <dbReference type="NCBI Taxonomy" id="3149053"/>
    <lineage>
        <taxon>Bacteria</taxon>
        <taxon>Pseudomonadati</taxon>
        <taxon>Pseudomonadota</taxon>
        <taxon>Betaproteobacteria</taxon>
        <taxon>Rhodocyclales</taxon>
        <taxon>Rhodocyclaceae</taxon>
        <taxon>Dentiradicibacter</taxon>
    </lineage>
</organism>
<keyword evidence="2" id="KW-1185">Reference proteome</keyword>
<proteinExistence type="predicted"/>
<gene>
    <name evidence="1" type="ORF">ABCS64_09840</name>
</gene>
<protein>
    <submittedName>
        <fullName evidence="1">Uncharacterized protein</fullName>
    </submittedName>
</protein>
<evidence type="ECO:0000313" key="1">
    <source>
        <dbReference type="EMBL" id="MFA9950611.1"/>
    </source>
</evidence>
<comment type="caution">
    <text evidence="1">The sequence shown here is derived from an EMBL/GenBank/DDBJ whole genome shotgun (WGS) entry which is preliminary data.</text>
</comment>